<organism evidence="1 2">
    <name type="scientific">Portunus trituberculatus</name>
    <name type="common">Swimming crab</name>
    <name type="synonym">Neptunus trituberculatus</name>
    <dbReference type="NCBI Taxonomy" id="210409"/>
    <lineage>
        <taxon>Eukaryota</taxon>
        <taxon>Metazoa</taxon>
        <taxon>Ecdysozoa</taxon>
        <taxon>Arthropoda</taxon>
        <taxon>Crustacea</taxon>
        <taxon>Multicrustacea</taxon>
        <taxon>Malacostraca</taxon>
        <taxon>Eumalacostraca</taxon>
        <taxon>Eucarida</taxon>
        <taxon>Decapoda</taxon>
        <taxon>Pleocyemata</taxon>
        <taxon>Brachyura</taxon>
        <taxon>Eubrachyura</taxon>
        <taxon>Portunoidea</taxon>
        <taxon>Portunidae</taxon>
        <taxon>Portuninae</taxon>
        <taxon>Portunus</taxon>
    </lineage>
</organism>
<gene>
    <name evidence="1" type="ORF">E2C01_075652</name>
</gene>
<name>A0A5B7IB87_PORTR</name>
<dbReference type="EMBL" id="VSRR010055769">
    <property type="protein sequence ID" value="MPC81052.1"/>
    <property type="molecule type" value="Genomic_DNA"/>
</dbReference>
<protein>
    <submittedName>
        <fullName evidence="1">Uncharacterized protein</fullName>
    </submittedName>
</protein>
<proteinExistence type="predicted"/>
<dbReference type="AlphaFoldDB" id="A0A5B7IB87"/>
<comment type="caution">
    <text evidence="1">The sequence shown here is derived from an EMBL/GenBank/DDBJ whole genome shotgun (WGS) entry which is preliminary data.</text>
</comment>
<evidence type="ECO:0000313" key="1">
    <source>
        <dbReference type="EMBL" id="MPC81052.1"/>
    </source>
</evidence>
<accession>A0A5B7IB87</accession>
<keyword evidence="2" id="KW-1185">Reference proteome</keyword>
<reference evidence="1 2" key="1">
    <citation type="submission" date="2019-05" db="EMBL/GenBank/DDBJ databases">
        <title>Another draft genome of Portunus trituberculatus and its Hox gene families provides insights of decapod evolution.</title>
        <authorList>
            <person name="Jeong J.-H."/>
            <person name="Song I."/>
            <person name="Kim S."/>
            <person name="Choi T."/>
            <person name="Kim D."/>
            <person name="Ryu S."/>
            <person name="Kim W."/>
        </authorList>
    </citation>
    <scope>NUCLEOTIDE SEQUENCE [LARGE SCALE GENOMIC DNA]</scope>
    <source>
        <tissue evidence="1">Muscle</tissue>
    </source>
</reference>
<dbReference type="Proteomes" id="UP000324222">
    <property type="component" value="Unassembled WGS sequence"/>
</dbReference>
<sequence length="70" mass="7946">MNNKHHGDGWREKSVRCLCRAGPHTNTHDTITTAATTTTTPLVRRSTSHFHPDMRVPLELLTTPPNVHMY</sequence>
<evidence type="ECO:0000313" key="2">
    <source>
        <dbReference type="Proteomes" id="UP000324222"/>
    </source>
</evidence>